<proteinExistence type="inferred from homology"/>
<sequence>MAFASIIDVTKQILTELLPENTHPILALAKTDQEKHANSQHSNIFEDGDVKHLSSNKSERTAWIRQSYKKPLAAAGVPRNCSLEVCKPTSADFECERARERRLRRQATQGVVALFNAVRQHQTVVEKQLDSSGPLVFQKEKVITGFTASDFLDRLSAGLPGVKTKSAISEDDVPEISFAAENEQSKNAAANADQQQHADFEHKENIPPPNLQAVRDLHPNKDQDLTMLKISARHDIMEQISAAVLDLVAVDAKYSALTDLCATKYEKAANSPRRDTPVTDVQKRSPLEVLYTFMIGELRDQLSSLRFFIRELDVKYFEAAKSAQEQIARLEIDNRRLAMEIERLRTLR</sequence>
<reference evidence="4 5" key="1">
    <citation type="submission" date="2018-10" db="EMBL/GenBank/DDBJ databases">
        <authorList>
            <consortium name="Pathogen Informatics"/>
        </authorList>
    </citation>
    <scope>NUCLEOTIDE SEQUENCE [LARGE SCALE GENOMIC DNA]</scope>
</reference>
<gene>
    <name evidence="4" type="ORF">MCOS_LOCUS9831</name>
</gene>
<dbReference type="Pfam" id="PF07890">
    <property type="entry name" value="Rrp15p"/>
    <property type="match status" value="1"/>
</dbReference>
<evidence type="ECO:0000313" key="5">
    <source>
        <dbReference type="Proteomes" id="UP000267029"/>
    </source>
</evidence>
<protein>
    <recommendedName>
        <fullName evidence="2">RRP15-like protein</fullName>
    </recommendedName>
</protein>
<name>A0A0R3UPP9_MESCO</name>
<organism evidence="4 5">
    <name type="scientific">Mesocestoides corti</name>
    <name type="common">Flatworm</name>
    <dbReference type="NCBI Taxonomy" id="53468"/>
    <lineage>
        <taxon>Eukaryota</taxon>
        <taxon>Metazoa</taxon>
        <taxon>Spiralia</taxon>
        <taxon>Lophotrochozoa</taxon>
        <taxon>Platyhelminthes</taxon>
        <taxon>Cestoda</taxon>
        <taxon>Eucestoda</taxon>
        <taxon>Cyclophyllidea</taxon>
        <taxon>Mesocestoididae</taxon>
        <taxon>Mesocestoides</taxon>
    </lineage>
</organism>
<dbReference type="OrthoDB" id="20949at2759"/>
<dbReference type="GO" id="GO:0030687">
    <property type="term" value="C:preribosome, large subunit precursor"/>
    <property type="evidence" value="ECO:0007669"/>
    <property type="project" value="TreeGrafter"/>
</dbReference>
<keyword evidence="5" id="KW-1185">Reference proteome</keyword>
<evidence type="ECO:0000256" key="1">
    <source>
        <dbReference type="ARBA" id="ARBA00007462"/>
    </source>
</evidence>
<keyword evidence="3" id="KW-0175">Coiled coil</keyword>
<evidence type="ECO:0000256" key="3">
    <source>
        <dbReference type="SAM" id="Coils"/>
    </source>
</evidence>
<feature type="coiled-coil region" evidence="3">
    <location>
        <begin position="320"/>
        <end position="347"/>
    </location>
</feature>
<dbReference type="AlphaFoldDB" id="A0A0R3UPP9"/>
<evidence type="ECO:0000256" key="2">
    <source>
        <dbReference type="ARBA" id="ARBA00017475"/>
    </source>
</evidence>
<comment type="similarity">
    <text evidence="1">Belongs to the RRP15 family.</text>
</comment>
<dbReference type="Proteomes" id="UP000267029">
    <property type="component" value="Unassembled WGS sequence"/>
</dbReference>
<evidence type="ECO:0000313" key="4">
    <source>
        <dbReference type="EMBL" id="VDD83828.1"/>
    </source>
</evidence>
<dbReference type="InterPro" id="IPR012459">
    <property type="entry name" value="Rrp15"/>
</dbReference>
<dbReference type="STRING" id="53468.A0A0R3UPP9"/>
<dbReference type="GO" id="GO:0000460">
    <property type="term" value="P:maturation of 5.8S rRNA"/>
    <property type="evidence" value="ECO:0007669"/>
    <property type="project" value="TreeGrafter"/>
</dbReference>
<dbReference type="PANTHER" id="PTHR13245">
    <property type="entry name" value="RRP15-LIKE PROTEIN"/>
    <property type="match status" value="1"/>
</dbReference>
<dbReference type="PANTHER" id="PTHR13245:SF14">
    <property type="entry name" value="RRP15-LIKE PROTEIN"/>
    <property type="match status" value="1"/>
</dbReference>
<dbReference type="EMBL" id="UXSR01005856">
    <property type="protein sequence ID" value="VDD83828.1"/>
    <property type="molecule type" value="Genomic_DNA"/>
</dbReference>
<dbReference type="GO" id="GO:0000470">
    <property type="term" value="P:maturation of LSU-rRNA"/>
    <property type="evidence" value="ECO:0007669"/>
    <property type="project" value="TreeGrafter"/>
</dbReference>
<accession>A0A0R3UPP9</accession>